<dbReference type="Proteomes" id="UP000509383">
    <property type="component" value="Chromosome"/>
</dbReference>
<name>A0A6J4EHI6_9PSED</name>
<keyword evidence="4" id="KW-1185">Reference proteome</keyword>
<sequence length="85" mass="9576">MIDPILKQEIERASGVREWNPSEADLIQISREIALLKSRKSTITRSDISAIVALRCPGARFHVTAGVDNRDITSLLTMAMRQTRR</sequence>
<protein>
    <submittedName>
        <fullName evidence="1">Uncharacterized protein</fullName>
    </submittedName>
</protein>
<evidence type="ECO:0000313" key="4">
    <source>
        <dbReference type="Proteomes" id="UP001054892"/>
    </source>
</evidence>
<reference evidence="1 3" key="1">
    <citation type="submission" date="2020-05" db="EMBL/GenBank/DDBJ databases">
        <title>Characterization of novel class B3 metallo-beta-lactamase from novel Pseudomonas species.</title>
        <authorList>
            <person name="Yamada K."/>
            <person name="Aoki K."/>
            <person name="Ishii Y."/>
        </authorList>
    </citation>
    <scope>NUCLEOTIDE SEQUENCE [LARGE SCALE GENOMIC DNA]</scope>
    <source>
        <strain evidence="1 3">TUM18999</strain>
        <strain evidence="2 4">TUM20286</strain>
    </source>
</reference>
<evidence type="ECO:0000313" key="2">
    <source>
        <dbReference type="EMBL" id="GJN52553.1"/>
    </source>
</evidence>
<dbReference type="KEGG" id="ptw:TUM18999_61320"/>
<accession>A0A6J4EHI6</accession>
<evidence type="ECO:0000313" key="3">
    <source>
        <dbReference type="Proteomes" id="UP000509383"/>
    </source>
</evidence>
<dbReference type="EMBL" id="BQKM01000004">
    <property type="protein sequence ID" value="GJN52553.1"/>
    <property type="molecule type" value="Genomic_DNA"/>
</dbReference>
<gene>
    <name evidence="1" type="ORF">TUM18999_61320</name>
    <name evidence="2" type="ORF">TUM20286_23050</name>
</gene>
<dbReference type="EMBL" id="AP023189">
    <property type="protein sequence ID" value="BCG27941.1"/>
    <property type="molecule type" value="Genomic_DNA"/>
</dbReference>
<dbReference type="AlphaFoldDB" id="A0A6J4EHI6"/>
<dbReference type="Proteomes" id="UP001054892">
    <property type="component" value="Unassembled WGS sequence"/>
</dbReference>
<proteinExistence type="predicted"/>
<organism evidence="1 3">
    <name type="scientific">Pseudomonas tohonis</name>
    <dbReference type="NCBI Taxonomy" id="2725477"/>
    <lineage>
        <taxon>Bacteria</taxon>
        <taxon>Pseudomonadati</taxon>
        <taxon>Pseudomonadota</taxon>
        <taxon>Gammaproteobacteria</taxon>
        <taxon>Pseudomonadales</taxon>
        <taxon>Pseudomonadaceae</taxon>
        <taxon>Pseudomonas</taxon>
    </lineage>
</organism>
<evidence type="ECO:0000313" key="1">
    <source>
        <dbReference type="EMBL" id="BCG27941.1"/>
    </source>
</evidence>